<organism evidence="3 4">
    <name type="scientific">Pseudonocardia broussonetiae</name>
    <dbReference type="NCBI Taxonomy" id="2736640"/>
    <lineage>
        <taxon>Bacteria</taxon>
        <taxon>Bacillati</taxon>
        <taxon>Actinomycetota</taxon>
        <taxon>Actinomycetes</taxon>
        <taxon>Pseudonocardiales</taxon>
        <taxon>Pseudonocardiaceae</taxon>
        <taxon>Pseudonocardia</taxon>
    </lineage>
</organism>
<protein>
    <submittedName>
        <fullName evidence="3">ATP-binding protein</fullName>
    </submittedName>
</protein>
<dbReference type="InterPro" id="IPR003594">
    <property type="entry name" value="HATPase_dom"/>
</dbReference>
<dbReference type="EMBL" id="CP053564">
    <property type="protein sequence ID" value="QJY47729.1"/>
    <property type="molecule type" value="Genomic_DNA"/>
</dbReference>
<name>A0A6M6JMS7_9PSEU</name>
<keyword evidence="1" id="KW-0808">Transferase</keyword>
<dbReference type="InterPro" id="IPR050267">
    <property type="entry name" value="Anti-sigma-factor_SerPK"/>
</dbReference>
<feature type="domain" description="Histidine kinase/HSP90-like ATPase" evidence="2">
    <location>
        <begin position="13"/>
        <end position="123"/>
    </location>
</feature>
<dbReference type="Proteomes" id="UP000505377">
    <property type="component" value="Chromosome"/>
</dbReference>
<dbReference type="SUPFAM" id="SSF55874">
    <property type="entry name" value="ATPase domain of HSP90 chaperone/DNA topoisomerase II/histidine kinase"/>
    <property type="match status" value="1"/>
</dbReference>
<evidence type="ECO:0000313" key="3">
    <source>
        <dbReference type="EMBL" id="QJY47729.1"/>
    </source>
</evidence>
<dbReference type="GO" id="GO:0005524">
    <property type="term" value="F:ATP binding"/>
    <property type="evidence" value="ECO:0007669"/>
    <property type="project" value="UniProtKB-KW"/>
</dbReference>
<evidence type="ECO:0000256" key="1">
    <source>
        <dbReference type="ARBA" id="ARBA00022527"/>
    </source>
</evidence>
<keyword evidence="4" id="KW-1185">Reference proteome</keyword>
<keyword evidence="3" id="KW-0067">ATP-binding</keyword>
<accession>A0A6M6JMS7</accession>
<dbReference type="CDD" id="cd16936">
    <property type="entry name" value="HATPase_RsbW-like"/>
    <property type="match status" value="1"/>
</dbReference>
<dbReference type="RefSeq" id="WP_172160654.1">
    <property type="nucleotide sequence ID" value="NZ_CP053564.1"/>
</dbReference>
<gene>
    <name evidence="3" type="ORF">HOP40_19540</name>
</gene>
<dbReference type="GO" id="GO:0004674">
    <property type="term" value="F:protein serine/threonine kinase activity"/>
    <property type="evidence" value="ECO:0007669"/>
    <property type="project" value="UniProtKB-KW"/>
</dbReference>
<sequence>MLDHPGAVRAAFDASVDAARRARATASRAARAWGIDEDSTADLLVVVNELVSNAAEHARTPSVLTLDLHASLVLVAVSDESAVPPVVRPHDVRAIRGRGMQMIRAVSARWGHRTTARGKTVWAEVPVVLL</sequence>
<dbReference type="PANTHER" id="PTHR35526:SF3">
    <property type="entry name" value="ANTI-SIGMA-F FACTOR RSBW"/>
    <property type="match status" value="1"/>
</dbReference>
<dbReference type="Pfam" id="PF13581">
    <property type="entry name" value="HATPase_c_2"/>
    <property type="match status" value="1"/>
</dbReference>
<keyword evidence="1" id="KW-0723">Serine/threonine-protein kinase</keyword>
<reference evidence="3 4" key="1">
    <citation type="submission" date="2020-05" db="EMBL/GenBank/DDBJ databases">
        <authorList>
            <person name="Mo P."/>
        </authorList>
    </citation>
    <scope>NUCLEOTIDE SEQUENCE [LARGE SCALE GENOMIC DNA]</scope>
    <source>
        <strain evidence="3 4">Gen01</strain>
    </source>
</reference>
<dbReference type="PANTHER" id="PTHR35526">
    <property type="entry name" value="ANTI-SIGMA-F FACTOR RSBW-RELATED"/>
    <property type="match status" value="1"/>
</dbReference>
<keyword evidence="1" id="KW-0418">Kinase</keyword>
<dbReference type="InterPro" id="IPR036890">
    <property type="entry name" value="HATPase_C_sf"/>
</dbReference>
<keyword evidence="3" id="KW-0547">Nucleotide-binding</keyword>
<proteinExistence type="predicted"/>
<dbReference type="AlphaFoldDB" id="A0A6M6JMS7"/>
<evidence type="ECO:0000313" key="4">
    <source>
        <dbReference type="Proteomes" id="UP000505377"/>
    </source>
</evidence>
<dbReference type="Gene3D" id="3.30.565.10">
    <property type="entry name" value="Histidine kinase-like ATPase, C-terminal domain"/>
    <property type="match status" value="1"/>
</dbReference>
<evidence type="ECO:0000259" key="2">
    <source>
        <dbReference type="Pfam" id="PF13581"/>
    </source>
</evidence>
<dbReference type="KEGG" id="pbro:HOP40_19540"/>